<evidence type="ECO:0000256" key="4">
    <source>
        <dbReference type="ARBA" id="ARBA00022989"/>
    </source>
</evidence>
<dbReference type="InterPro" id="IPR000612">
    <property type="entry name" value="PMP3"/>
</dbReference>
<evidence type="ECO:0000256" key="7">
    <source>
        <dbReference type="SAM" id="Phobius"/>
    </source>
</evidence>
<comment type="similarity">
    <text evidence="2">Belongs to the UPF0057 (PMP3) family.</text>
</comment>
<reference evidence="8" key="1">
    <citation type="submission" date="2014-03" db="EMBL/GenBank/DDBJ databases">
        <authorList>
            <person name="Casaregola S."/>
        </authorList>
    </citation>
    <scope>NUCLEOTIDE SEQUENCE [LARGE SCALE GENOMIC DNA]</scope>
    <source>
        <strain evidence="8">CLIB 918</strain>
    </source>
</reference>
<evidence type="ECO:0000313" key="9">
    <source>
        <dbReference type="Proteomes" id="UP000242525"/>
    </source>
</evidence>
<dbReference type="Pfam" id="PF01679">
    <property type="entry name" value="Pmp3"/>
    <property type="match status" value="1"/>
</dbReference>
<keyword evidence="5 7" id="KW-0472">Membrane</keyword>
<evidence type="ECO:0000256" key="5">
    <source>
        <dbReference type="ARBA" id="ARBA00023136"/>
    </source>
</evidence>
<accession>A0A0J9XIG9</accession>
<feature type="transmembrane region" description="Helical" evidence="7">
    <location>
        <begin position="31"/>
        <end position="52"/>
    </location>
</feature>
<feature type="transmembrane region" description="Helical" evidence="7">
    <location>
        <begin position="5"/>
        <end position="25"/>
    </location>
</feature>
<name>A0A0J9XIG9_GEOCN</name>
<dbReference type="STRING" id="1173061.A0A0J9XIG9"/>
<dbReference type="GO" id="GO:0016020">
    <property type="term" value="C:membrane"/>
    <property type="evidence" value="ECO:0007669"/>
    <property type="project" value="UniProtKB-SubCell"/>
</dbReference>
<evidence type="ECO:0000256" key="2">
    <source>
        <dbReference type="ARBA" id="ARBA00009530"/>
    </source>
</evidence>
<evidence type="ECO:0000313" key="8">
    <source>
        <dbReference type="EMBL" id="CDO57229.1"/>
    </source>
</evidence>
<comment type="subcellular location">
    <subcellularLocation>
        <location evidence="1">Membrane</location>
    </subcellularLocation>
</comment>
<keyword evidence="3 7" id="KW-0812">Transmembrane</keyword>
<dbReference type="OrthoDB" id="2802411at2759"/>
<dbReference type="EMBL" id="CCBN010000019">
    <property type="protein sequence ID" value="CDO57229.1"/>
    <property type="molecule type" value="Genomic_DNA"/>
</dbReference>
<feature type="compositionally biased region" description="Low complexity" evidence="6">
    <location>
        <begin position="97"/>
        <end position="128"/>
    </location>
</feature>
<gene>
    <name evidence="8" type="ORF">BN980_GECA19s01847g</name>
</gene>
<evidence type="ECO:0000256" key="6">
    <source>
        <dbReference type="SAM" id="MobiDB-lite"/>
    </source>
</evidence>
<dbReference type="AlphaFoldDB" id="A0A0J9XIG9"/>
<feature type="region of interest" description="Disordered" evidence="6">
    <location>
        <begin position="95"/>
        <end position="143"/>
    </location>
</feature>
<evidence type="ECO:0000256" key="3">
    <source>
        <dbReference type="ARBA" id="ARBA00022692"/>
    </source>
</evidence>
<proteinExistence type="inferred from homology"/>
<organism evidence="8 9">
    <name type="scientific">Geotrichum candidum</name>
    <name type="common">Oospora lactis</name>
    <name type="synonym">Dipodascus geotrichum</name>
    <dbReference type="NCBI Taxonomy" id="1173061"/>
    <lineage>
        <taxon>Eukaryota</taxon>
        <taxon>Fungi</taxon>
        <taxon>Dikarya</taxon>
        <taxon>Ascomycota</taxon>
        <taxon>Saccharomycotina</taxon>
        <taxon>Dipodascomycetes</taxon>
        <taxon>Dipodascales</taxon>
        <taxon>Dipodascaceae</taxon>
        <taxon>Geotrichum</taxon>
    </lineage>
</organism>
<dbReference type="PANTHER" id="PTHR21659">
    <property type="entry name" value="HYDROPHOBIC PROTEIN RCI2 LOW TEMPERATURE AND SALT RESPONSIVE PROTEIN LTI6 -RELATED"/>
    <property type="match status" value="1"/>
</dbReference>
<dbReference type="PANTHER" id="PTHR21659:SF57">
    <property type="entry name" value="PLASMA MEMBRANE PROTEOLIPID 31"/>
    <property type="match status" value="1"/>
</dbReference>
<keyword evidence="4 7" id="KW-1133">Transmembrane helix</keyword>
<comment type="caution">
    <text evidence="8">The sequence shown here is derived from an EMBL/GenBank/DDBJ whole genome shotgun (WGS) entry which is preliminary data.</text>
</comment>
<evidence type="ECO:0000256" key="1">
    <source>
        <dbReference type="ARBA" id="ARBA00004370"/>
    </source>
</evidence>
<protein>
    <submittedName>
        <fullName evidence="8">Uncharacterized protein</fullName>
    </submittedName>
</protein>
<keyword evidence="9" id="KW-1185">Reference proteome</keyword>
<dbReference type="Proteomes" id="UP000242525">
    <property type="component" value="Unassembled WGS sequence"/>
</dbReference>
<sequence>MCGDLILVIISVFFPPLSVWIKRGLCSADGFINIALCMLGYLPGLIHSWYIISKYSWHEREYYYEDLERQGPRSSHRGGERIVIITQDDHAGLIPAQQQWQQQPQQQPQQHPHPLYGSTSDTQATTSDQPPPYEDSVKVPGNQ</sequence>